<dbReference type="EMBL" id="VDFR01000126">
    <property type="protein sequence ID" value="TNC37615.1"/>
    <property type="molecule type" value="Genomic_DNA"/>
</dbReference>
<proteinExistence type="predicted"/>
<dbReference type="Gene3D" id="1.10.101.10">
    <property type="entry name" value="PGBD-like superfamily/PGBD"/>
    <property type="match status" value="2"/>
</dbReference>
<dbReference type="SUPFAM" id="SSF51445">
    <property type="entry name" value="(Trans)glycosidases"/>
    <property type="match status" value="1"/>
</dbReference>
<evidence type="ECO:0000313" key="3">
    <source>
        <dbReference type="EMBL" id="TNC37615.1"/>
    </source>
</evidence>
<dbReference type="InterPro" id="IPR036365">
    <property type="entry name" value="PGBD-like_sf"/>
</dbReference>
<dbReference type="InterPro" id="IPR017853">
    <property type="entry name" value="GH"/>
</dbReference>
<dbReference type="Proteomes" id="UP000306740">
    <property type="component" value="Unassembled WGS sequence"/>
</dbReference>
<dbReference type="EMBL" id="VDFR01000018">
    <property type="protein sequence ID" value="TNC50246.1"/>
    <property type="molecule type" value="Genomic_DNA"/>
</dbReference>
<sequence>MESLHRFSAHVGTIRGTMSSQLARIRHASRRTLTAVMASAALAAGLLAPALAAGPASASVSAPGDFTGFGFDACTAPTQAQMDAWRVSSPFAAVGVYISGSSRACAQPELTRTWVTTQARRGWRLMPLHVGMQAPCYAGNKQKMSADPATARAQGIAAANESVTAARALGIGKKRVLYLDIEWYPVSNAACDNAVLRFVDGWTARLKQHGYKSGLYSSASAAISSMNALRAAGVRGYHYPHHLWIGWYNRKPNVKAEPYLDDAYWADGKRIHQYVGNTLARYNGVTINIDRNFLDVGKGSNATKPKAQCRTHKISTYRTVKRGQRRPDLAPTVKCLLKQRGYFKGSTKSKVHNAKAQRAVKRFQKAKGIKQSGIVTRRTWVALLSDGSQPVLKRGSTGKQVYRLQRSLTAALGRSVPRTGLFDTRTEKAVLAYRAKVKLPGWRTAEPRVWASLQAGRR</sequence>
<evidence type="ECO:0000313" key="5">
    <source>
        <dbReference type="Proteomes" id="UP000306740"/>
    </source>
</evidence>
<dbReference type="InterPro" id="IPR002477">
    <property type="entry name" value="Peptidoglycan-bd-like"/>
</dbReference>
<evidence type="ECO:0000313" key="4">
    <source>
        <dbReference type="EMBL" id="TNC50246.1"/>
    </source>
</evidence>
<dbReference type="Pfam" id="PF01471">
    <property type="entry name" value="PG_binding_1"/>
    <property type="match status" value="1"/>
</dbReference>
<gene>
    <name evidence="4" type="ORF">FHE65_03995</name>
    <name evidence="3" type="ORF">FHE65_24915</name>
</gene>
<evidence type="ECO:0000259" key="2">
    <source>
        <dbReference type="Pfam" id="PF08924"/>
    </source>
</evidence>
<feature type="domain" description="Peptidoglycan binding-like" evidence="1">
    <location>
        <begin position="333"/>
        <end position="383"/>
    </location>
</feature>
<accession>A0A5C4MIZ6</accession>
<protein>
    <submittedName>
        <fullName evidence="3">DUF1906 domain-containing protein</fullName>
    </submittedName>
</protein>
<feature type="domain" description="Rv2525c-like glycoside hydrolase-like" evidence="2">
    <location>
        <begin position="83"/>
        <end position="293"/>
    </location>
</feature>
<dbReference type="SUPFAM" id="SSF47090">
    <property type="entry name" value="PGBD-like"/>
    <property type="match status" value="2"/>
</dbReference>
<dbReference type="AlphaFoldDB" id="A0A5C4MIZ6"/>
<reference evidence="3 5" key="1">
    <citation type="submission" date="2019-05" db="EMBL/GenBank/DDBJ databases">
        <title>Mumia sp. nov., isolated from the intestinal contents of plateau pika (Ochotona curzoniae) in the Qinghai-Tibet plateau of China.</title>
        <authorList>
            <person name="Tian Z."/>
        </authorList>
    </citation>
    <scope>NUCLEOTIDE SEQUENCE [LARGE SCALE GENOMIC DNA]</scope>
    <source>
        <strain evidence="5">527</strain>
        <strain evidence="3">Z527</strain>
    </source>
</reference>
<organism evidence="3 5">
    <name type="scientific">Mumia zhuanghuii</name>
    <dbReference type="NCBI Taxonomy" id="2585211"/>
    <lineage>
        <taxon>Bacteria</taxon>
        <taxon>Bacillati</taxon>
        <taxon>Actinomycetota</taxon>
        <taxon>Actinomycetes</taxon>
        <taxon>Propionibacteriales</taxon>
        <taxon>Nocardioidaceae</taxon>
        <taxon>Mumia</taxon>
    </lineage>
</organism>
<dbReference type="Pfam" id="PF08924">
    <property type="entry name" value="Rv2525c_GlyHyd-like"/>
    <property type="match status" value="1"/>
</dbReference>
<dbReference type="InterPro" id="IPR015020">
    <property type="entry name" value="Rv2525c-like_Glyco_Hydro-like"/>
</dbReference>
<dbReference type="InterPro" id="IPR036366">
    <property type="entry name" value="PGBDSf"/>
</dbReference>
<comment type="caution">
    <text evidence="3">The sequence shown here is derived from an EMBL/GenBank/DDBJ whole genome shotgun (WGS) entry which is preliminary data.</text>
</comment>
<dbReference type="Gene3D" id="3.20.20.80">
    <property type="entry name" value="Glycosidases"/>
    <property type="match status" value="1"/>
</dbReference>
<dbReference type="OrthoDB" id="5171321at2"/>
<evidence type="ECO:0000259" key="1">
    <source>
        <dbReference type="Pfam" id="PF01471"/>
    </source>
</evidence>
<name>A0A5C4MIZ6_9ACTN</name>